<dbReference type="SUPFAM" id="SSF101898">
    <property type="entry name" value="NHL repeat"/>
    <property type="match status" value="1"/>
</dbReference>
<evidence type="ECO:0000313" key="4">
    <source>
        <dbReference type="Proteomes" id="UP001162131"/>
    </source>
</evidence>
<keyword evidence="1" id="KW-0812">Transmembrane</keyword>
<dbReference type="AlphaFoldDB" id="A0AAU9JPJ0"/>
<reference evidence="3" key="1">
    <citation type="submission" date="2021-09" db="EMBL/GenBank/DDBJ databases">
        <authorList>
            <consortium name="AG Swart"/>
            <person name="Singh M."/>
            <person name="Singh A."/>
            <person name="Seah K."/>
            <person name="Emmerich C."/>
        </authorList>
    </citation>
    <scope>NUCLEOTIDE SEQUENCE</scope>
    <source>
        <strain evidence="3">ATCC30299</strain>
    </source>
</reference>
<name>A0AAU9JPJ0_9CILI</name>
<sequence>MKLIYICLVALTFAQDSDQITIEEPTTITLDETFDGDAVKVATDSDFDDQPTRIDNGYSDSQIYTVEYQGRQYEISVDGSISLIKAGQTTSFLQTPTEFIETKNFIRDDLPTGFVYLLVTSFTEESASGKVTVYFRGSTSEPYDIVVGLNKPTGICADEDNQFLYVADSGSGKVYQFEYKQTYSGLELKSDNFVVVYNGDEPYECSVDDYGNVYVADKAKNEIYLLYASDLYLGTSDSGYTAFSGLYLTSVSSPAALEVNDNFIYWVNSENGQKSGTLIKSNLDEKSSSTQTIDSNYDSAWGVTANSYGIYYSTDKEVLIYREKSNESVSMMSGLNQARGLCIGENELYVVDNGDGKVYLISQYGEVDKYISTFAILQGAYNIFCANNALGLAMGILALIFN</sequence>
<proteinExistence type="predicted"/>
<dbReference type="Proteomes" id="UP001162131">
    <property type="component" value="Unassembled WGS sequence"/>
</dbReference>
<keyword evidence="1" id="KW-1133">Transmembrane helix</keyword>
<feature type="chain" id="PRO_5043628006" evidence="2">
    <location>
        <begin position="20"/>
        <end position="402"/>
    </location>
</feature>
<dbReference type="EMBL" id="CAJZBQ010000032">
    <property type="protein sequence ID" value="CAG9322813.1"/>
    <property type="molecule type" value="Genomic_DNA"/>
</dbReference>
<feature type="signal peptide" evidence="2">
    <location>
        <begin position="1"/>
        <end position="19"/>
    </location>
</feature>
<dbReference type="Gene3D" id="2.120.10.30">
    <property type="entry name" value="TolB, C-terminal domain"/>
    <property type="match status" value="1"/>
</dbReference>
<protein>
    <submittedName>
        <fullName evidence="3">Uncharacterized protein</fullName>
    </submittedName>
</protein>
<evidence type="ECO:0000256" key="2">
    <source>
        <dbReference type="SAM" id="SignalP"/>
    </source>
</evidence>
<comment type="caution">
    <text evidence="3">The sequence shown here is derived from an EMBL/GenBank/DDBJ whole genome shotgun (WGS) entry which is preliminary data.</text>
</comment>
<evidence type="ECO:0000256" key="1">
    <source>
        <dbReference type="SAM" id="Phobius"/>
    </source>
</evidence>
<accession>A0AAU9JPJ0</accession>
<feature type="transmembrane region" description="Helical" evidence="1">
    <location>
        <begin position="379"/>
        <end position="401"/>
    </location>
</feature>
<dbReference type="InterPro" id="IPR011042">
    <property type="entry name" value="6-blade_b-propeller_TolB-like"/>
</dbReference>
<keyword evidence="4" id="KW-1185">Reference proteome</keyword>
<keyword evidence="1" id="KW-0472">Membrane</keyword>
<keyword evidence="2" id="KW-0732">Signal</keyword>
<evidence type="ECO:0000313" key="3">
    <source>
        <dbReference type="EMBL" id="CAG9322813.1"/>
    </source>
</evidence>
<organism evidence="3 4">
    <name type="scientific">Blepharisma stoltei</name>
    <dbReference type="NCBI Taxonomy" id="1481888"/>
    <lineage>
        <taxon>Eukaryota</taxon>
        <taxon>Sar</taxon>
        <taxon>Alveolata</taxon>
        <taxon>Ciliophora</taxon>
        <taxon>Postciliodesmatophora</taxon>
        <taxon>Heterotrichea</taxon>
        <taxon>Heterotrichida</taxon>
        <taxon>Blepharismidae</taxon>
        <taxon>Blepharisma</taxon>
    </lineage>
</organism>
<gene>
    <name evidence="3" type="ORF">BSTOLATCC_MIC31929</name>
</gene>